<dbReference type="EMBL" id="CP070228">
    <property type="protein sequence ID" value="QRV02721.1"/>
    <property type="molecule type" value="Genomic_DNA"/>
</dbReference>
<keyword evidence="1" id="KW-0732">Signal</keyword>
<sequence length="65" mass="6937">MNIKKVLSSMVAVLALGATSFITIVPTASAGNPFCPRGKACLWSQTRMTAGGLLTKIQVQRFILQ</sequence>
<dbReference type="RefSeq" id="WP_204425286.1">
    <property type="nucleotide sequence ID" value="NZ_CP070228.1"/>
</dbReference>
<name>A0ABX7IHW3_9ACTO</name>
<gene>
    <name evidence="2" type="ORF">JTE88_03005</name>
</gene>
<evidence type="ECO:0000313" key="3">
    <source>
        <dbReference type="Proteomes" id="UP000602653"/>
    </source>
</evidence>
<evidence type="ECO:0000313" key="2">
    <source>
        <dbReference type="EMBL" id="QRV02721.1"/>
    </source>
</evidence>
<evidence type="ECO:0000256" key="1">
    <source>
        <dbReference type="SAM" id="SignalP"/>
    </source>
</evidence>
<keyword evidence="3" id="KW-1185">Reference proteome</keyword>
<feature type="signal peptide" evidence="1">
    <location>
        <begin position="1"/>
        <end position="30"/>
    </location>
</feature>
<dbReference type="Proteomes" id="UP000602653">
    <property type="component" value="Chromosome"/>
</dbReference>
<proteinExistence type="predicted"/>
<feature type="chain" id="PRO_5045894631" description="Peptidase inhibitor family I36" evidence="1">
    <location>
        <begin position="31"/>
        <end position="65"/>
    </location>
</feature>
<protein>
    <recommendedName>
        <fullName evidence="4">Peptidase inhibitor family I36</fullName>
    </recommendedName>
</protein>
<accession>A0ABX7IHW3</accession>
<organism evidence="2 3">
    <name type="scientific">Arcanobacterium phocisimile</name>
    <dbReference type="NCBI Taxonomy" id="1302235"/>
    <lineage>
        <taxon>Bacteria</taxon>
        <taxon>Bacillati</taxon>
        <taxon>Actinomycetota</taxon>
        <taxon>Actinomycetes</taxon>
        <taxon>Actinomycetales</taxon>
        <taxon>Actinomycetaceae</taxon>
        <taxon>Arcanobacterium</taxon>
    </lineage>
</organism>
<reference evidence="2 3" key="1">
    <citation type="submission" date="2021-02" db="EMBL/GenBank/DDBJ databases">
        <title>Complete Genome Sequence of Arcanobacterium phocisimile strain DSM 26142T from a harbour seal.</title>
        <authorList>
            <person name="Borowiak M."/>
            <person name="Alssahen M."/>
            <person name="Malorny B."/>
            <person name="Laemmler C."/>
            <person name="Siebert U."/>
            <person name="Ploetz M."/>
            <person name="Abdulmawjood A."/>
        </authorList>
    </citation>
    <scope>NUCLEOTIDE SEQUENCE [LARGE SCALE GENOMIC DNA]</scope>
    <source>
        <strain evidence="2 3">DSM 26142</strain>
    </source>
</reference>
<evidence type="ECO:0008006" key="4">
    <source>
        <dbReference type="Google" id="ProtNLM"/>
    </source>
</evidence>